<feature type="region of interest" description="Disordered" evidence="14">
    <location>
        <begin position="94"/>
        <end position="118"/>
    </location>
</feature>
<keyword evidence="5" id="KW-0862">Zinc</keyword>
<dbReference type="SMART" id="SM00980">
    <property type="entry name" value="THAP"/>
    <property type="match status" value="1"/>
</dbReference>
<comment type="subcellular location">
    <subcellularLocation>
        <location evidence="1">Nucleus</location>
        <location evidence="1">Nucleoplasm</location>
    </subcellularLocation>
</comment>
<evidence type="ECO:0000256" key="4">
    <source>
        <dbReference type="ARBA" id="ARBA00022771"/>
    </source>
</evidence>
<keyword evidence="11" id="KW-0131">Cell cycle</keyword>
<evidence type="ECO:0000256" key="3">
    <source>
        <dbReference type="ARBA" id="ARBA00022723"/>
    </source>
</evidence>
<organism evidence="16 17">
    <name type="scientific">Pararge aegeria aegeria</name>
    <dbReference type="NCBI Taxonomy" id="348720"/>
    <lineage>
        <taxon>Eukaryota</taxon>
        <taxon>Metazoa</taxon>
        <taxon>Ecdysozoa</taxon>
        <taxon>Arthropoda</taxon>
        <taxon>Hexapoda</taxon>
        <taxon>Insecta</taxon>
        <taxon>Pterygota</taxon>
        <taxon>Neoptera</taxon>
        <taxon>Endopterygota</taxon>
        <taxon>Lepidoptera</taxon>
        <taxon>Glossata</taxon>
        <taxon>Ditrysia</taxon>
        <taxon>Papilionoidea</taxon>
        <taxon>Nymphalidae</taxon>
        <taxon>Satyrinae</taxon>
        <taxon>Satyrini</taxon>
        <taxon>Parargina</taxon>
        <taxon>Pararge</taxon>
    </lineage>
</organism>
<keyword evidence="7 13" id="KW-0175">Coiled coil</keyword>
<reference evidence="16" key="1">
    <citation type="submission" date="2022-03" db="EMBL/GenBank/DDBJ databases">
        <authorList>
            <person name="Lindestad O."/>
        </authorList>
    </citation>
    <scope>NUCLEOTIDE SEQUENCE</scope>
</reference>
<keyword evidence="9" id="KW-0804">Transcription</keyword>
<dbReference type="Pfam" id="PF05485">
    <property type="entry name" value="THAP"/>
    <property type="match status" value="1"/>
</dbReference>
<dbReference type="PANTHER" id="PTHR46600">
    <property type="entry name" value="THAP DOMAIN-CONTAINING"/>
    <property type="match status" value="1"/>
</dbReference>
<dbReference type="EMBL" id="CAKXAJ010025488">
    <property type="protein sequence ID" value="CAH2240268.1"/>
    <property type="molecule type" value="Genomic_DNA"/>
</dbReference>
<evidence type="ECO:0000256" key="11">
    <source>
        <dbReference type="ARBA" id="ARBA00023306"/>
    </source>
</evidence>
<evidence type="ECO:0000256" key="12">
    <source>
        <dbReference type="PROSITE-ProRule" id="PRU00309"/>
    </source>
</evidence>
<feature type="compositionally biased region" description="Polar residues" evidence="14">
    <location>
        <begin position="100"/>
        <end position="118"/>
    </location>
</feature>
<dbReference type="OrthoDB" id="7312725at2759"/>
<dbReference type="InterPro" id="IPR026516">
    <property type="entry name" value="THAP1/10"/>
</dbReference>
<feature type="domain" description="THAP-type" evidence="15">
    <location>
        <begin position="1"/>
        <end position="87"/>
    </location>
</feature>
<dbReference type="GO" id="GO:0043565">
    <property type="term" value="F:sequence-specific DNA binding"/>
    <property type="evidence" value="ECO:0007669"/>
    <property type="project" value="InterPro"/>
</dbReference>
<evidence type="ECO:0000256" key="2">
    <source>
        <dbReference type="ARBA" id="ARBA00006177"/>
    </source>
</evidence>
<dbReference type="SUPFAM" id="SSF57716">
    <property type="entry name" value="Glucocorticoid receptor-like (DNA-binding domain)"/>
    <property type="match status" value="1"/>
</dbReference>
<evidence type="ECO:0000256" key="1">
    <source>
        <dbReference type="ARBA" id="ARBA00004642"/>
    </source>
</evidence>
<evidence type="ECO:0000313" key="16">
    <source>
        <dbReference type="EMBL" id="CAH2240268.1"/>
    </source>
</evidence>
<evidence type="ECO:0000256" key="9">
    <source>
        <dbReference type="ARBA" id="ARBA00023163"/>
    </source>
</evidence>
<keyword evidence="6" id="KW-0805">Transcription regulation</keyword>
<evidence type="ECO:0000259" key="15">
    <source>
        <dbReference type="PROSITE" id="PS50950"/>
    </source>
</evidence>
<dbReference type="GO" id="GO:0008270">
    <property type="term" value="F:zinc ion binding"/>
    <property type="evidence" value="ECO:0007669"/>
    <property type="project" value="UniProtKB-KW"/>
</dbReference>
<feature type="coiled-coil region" evidence="13">
    <location>
        <begin position="218"/>
        <end position="252"/>
    </location>
</feature>
<keyword evidence="4 12" id="KW-0863">Zinc-finger</keyword>
<accession>A0A8S4RQA7</accession>
<evidence type="ECO:0000313" key="17">
    <source>
        <dbReference type="Proteomes" id="UP000838756"/>
    </source>
</evidence>
<dbReference type="Gene3D" id="6.20.210.20">
    <property type="entry name" value="THAP domain"/>
    <property type="match status" value="1"/>
</dbReference>
<dbReference type="PANTHER" id="PTHR46600:SF1">
    <property type="entry name" value="THAP DOMAIN-CONTAINING PROTEIN 1"/>
    <property type="match status" value="1"/>
</dbReference>
<sequence>MPSCIVKTCRNNSMVCKKESGVTFHKFPKDNLWQRKWIHIIRACRSEENWSPSQFSVVCSAHFAEGDTYMTHGGNRRITKNAIPTLKLNDVVAKKKKSDNSPTPVKSANVSVQTTNPGESVDDEIQRFFIIKVESTETTETGDVHIKNEMETQTADVPPNVTVKVEPVEPTEEQSTDCLIDPLAPEESDQADTNSENFAKEADLSYYELKLERKVELLHVCRRRIKILRQKVKRLQERNLKMKNILKEIRYKKLIDRKMFKKLTTTLIKNDD</sequence>
<evidence type="ECO:0000256" key="5">
    <source>
        <dbReference type="ARBA" id="ARBA00022833"/>
    </source>
</evidence>
<keyword evidence="10" id="KW-0539">Nucleus</keyword>
<name>A0A8S4RQA7_9NEOP</name>
<gene>
    <name evidence="16" type="primary">jg2280</name>
    <name evidence="16" type="ORF">PAEG_LOCUS16867</name>
</gene>
<dbReference type="GO" id="GO:0005654">
    <property type="term" value="C:nucleoplasm"/>
    <property type="evidence" value="ECO:0007669"/>
    <property type="project" value="UniProtKB-SubCell"/>
</dbReference>
<keyword evidence="17" id="KW-1185">Reference proteome</keyword>
<proteinExistence type="inferred from homology"/>
<dbReference type="Proteomes" id="UP000838756">
    <property type="component" value="Unassembled WGS sequence"/>
</dbReference>
<evidence type="ECO:0000256" key="10">
    <source>
        <dbReference type="ARBA" id="ARBA00023242"/>
    </source>
</evidence>
<dbReference type="AlphaFoldDB" id="A0A8S4RQA7"/>
<protein>
    <submittedName>
        <fullName evidence="16">Jg2280 protein</fullName>
    </submittedName>
</protein>
<comment type="caution">
    <text evidence="16">The sequence shown here is derived from an EMBL/GenBank/DDBJ whole genome shotgun (WGS) entry which is preliminary data.</text>
</comment>
<dbReference type="InterPro" id="IPR038441">
    <property type="entry name" value="THAP_Znf_sf"/>
</dbReference>
<dbReference type="InterPro" id="IPR006612">
    <property type="entry name" value="THAP_Znf"/>
</dbReference>
<evidence type="ECO:0000256" key="7">
    <source>
        <dbReference type="ARBA" id="ARBA00023054"/>
    </source>
</evidence>
<evidence type="ECO:0000256" key="8">
    <source>
        <dbReference type="ARBA" id="ARBA00023125"/>
    </source>
</evidence>
<evidence type="ECO:0000256" key="14">
    <source>
        <dbReference type="SAM" id="MobiDB-lite"/>
    </source>
</evidence>
<evidence type="ECO:0000256" key="6">
    <source>
        <dbReference type="ARBA" id="ARBA00023015"/>
    </source>
</evidence>
<dbReference type="PROSITE" id="PS50950">
    <property type="entry name" value="ZF_THAP"/>
    <property type="match status" value="1"/>
</dbReference>
<evidence type="ECO:0000256" key="13">
    <source>
        <dbReference type="SAM" id="Coils"/>
    </source>
</evidence>
<dbReference type="SMART" id="SM00692">
    <property type="entry name" value="DM3"/>
    <property type="match status" value="1"/>
</dbReference>
<keyword evidence="3" id="KW-0479">Metal-binding</keyword>
<keyword evidence="8 12" id="KW-0238">DNA-binding</keyword>
<comment type="similarity">
    <text evidence="2">Belongs to the THAP1 family.</text>
</comment>